<evidence type="ECO:0000256" key="4">
    <source>
        <dbReference type="ARBA" id="ARBA00022527"/>
    </source>
</evidence>
<reference evidence="22" key="2">
    <citation type="submission" date="2017-02" db="EMBL/GenBank/DDBJ databases">
        <title>Sunflower complete genome.</title>
        <authorList>
            <person name="Langlade N."/>
            <person name="Munos S."/>
        </authorList>
    </citation>
    <scope>NUCLEOTIDE SEQUENCE [LARGE SCALE GENOMIC DNA]</scope>
    <source>
        <tissue evidence="22">Leaves</tissue>
    </source>
</reference>
<gene>
    <name evidence="22" type="ORF">HannXRQ_Chr01g0001391</name>
    <name evidence="21" type="ORF">HanXRQr2_Chr11g0516011</name>
</gene>
<evidence type="ECO:0000256" key="10">
    <source>
        <dbReference type="ARBA" id="ARBA00022737"/>
    </source>
</evidence>
<dbReference type="InterPro" id="IPR011009">
    <property type="entry name" value="Kinase-like_dom_sf"/>
</dbReference>
<dbReference type="Gramene" id="mRNA:HanXRQr2_Chr11g0516011">
    <property type="protein sequence ID" value="mRNA:HanXRQr2_Chr11g0516011"/>
    <property type="gene ID" value="HanXRQr2_Chr11g0516011"/>
</dbReference>
<comment type="catalytic activity">
    <reaction evidence="18">
        <text>L-threonyl-[protein] + ATP = O-phospho-L-threonyl-[protein] + ADP + H(+)</text>
        <dbReference type="Rhea" id="RHEA:46608"/>
        <dbReference type="Rhea" id="RHEA-COMP:11060"/>
        <dbReference type="Rhea" id="RHEA-COMP:11605"/>
        <dbReference type="ChEBI" id="CHEBI:15378"/>
        <dbReference type="ChEBI" id="CHEBI:30013"/>
        <dbReference type="ChEBI" id="CHEBI:30616"/>
        <dbReference type="ChEBI" id="CHEBI:61977"/>
        <dbReference type="ChEBI" id="CHEBI:456216"/>
        <dbReference type="EC" id="2.7.11.1"/>
    </reaction>
</comment>
<keyword evidence="9" id="KW-0732">Signal</keyword>
<keyword evidence="6" id="KW-0433">Leucine-rich repeat</keyword>
<evidence type="ECO:0000256" key="2">
    <source>
        <dbReference type="ARBA" id="ARBA00012513"/>
    </source>
</evidence>
<dbReference type="Gene3D" id="3.30.200.20">
    <property type="entry name" value="Phosphorylase Kinase, domain 1"/>
    <property type="match status" value="3"/>
</dbReference>
<dbReference type="Proteomes" id="UP000215914">
    <property type="component" value="Chromosome 1"/>
</dbReference>
<evidence type="ECO:0000259" key="20">
    <source>
        <dbReference type="PROSITE" id="PS50011"/>
    </source>
</evidence>
<dbReference type="EMBL" id="MNCJ02000326">
    <property type="protein sequence ID" value="KAF5784135.1"/>
    <property type="molecule type" value="Genomic_DNA"/>
</dbReference>
<keyword evidence="8" id="KW-0812">Transmembrane</keyword>
<dbReference type="EC" id="2.7.11.1" evidence="2"/>
<dbReference type="InParanoid" id="A0A251VJS0"/>
<dbReference type="PROSITE" id="PS00108">
    <property type="entry name" value="PROTEIN_KINASE_ST"/>
    <property type="match status" value="1"/>
</dbReference>
<evidence type="ECO:0000256" key="6">
    <source>
        <dbReference type="ARBA" id="ARBA00022614"/>
    </source>
</evidence>
<keyword evidence="11" id="KW-0547">Nucleotide-binding</keyword>
<dbReference type="SUPFAM" id="SSF56112">
    <property type="entry name" value="Protein kinase-like (PK-like)"/>
    <property type="match status" value="3"/>
</dbReference>
<keyword evidence="10" id="KW-0677">Repeat</keyword>
<dbReference type="GO" id="GO:0005886">
    <property type="term" value="C:plasma membrane"/>
    <property type="evidence" value="ECO:0000318"/>
    <property type="project" value="GO_Central"/>
</dbReference>
<dbReference type="Pfam" id="PF07714">
    <property type="entry name" value="PK_Tyr_Ser-Thr"/>
    <property type="match status" value="3"/>
</dbReference>
<dbReference type="GO" id="GO:0004714">
    <property type="term" value="F:transmembrane receptor protein tyrosine kinase activity"/>
    <property type="evidence" value="ECO:0007669"/>
    <property type="project" value="InterPro"/>
</dbReference>
<dbReference type="SMART" id="SM00220">
    <property type="entry name" value="S_TKc"/>
    <property type="match status" value="2"/>
</dbReference>
<sequence length="1350" mass="155693">MDVLEYIDSSYIPIEEIELATDNFSDENLLTCGTSYDVYKGQLLLQQGDSINIVARKRPQSVILVTEIKVLKDLKHKNIIPIYKLSFTEDNEGIIINKYEANESLDKHLGSPTLTWMRRLLICVGVAHALSYLHYDAAENHYVIHGNIRSSKILLDHNWEPKLHGFKFAVEIRKHNLHLTGKYNGSLHYMDPAYEDTRGFNHKSDIFSFGVVLFEVLFGREASIPNDDNWYFARMARAHYEERKLDDLIDPVLRKQMNLQSLNMFAEIAYCCIKEKRSQRSDTKTIRTRLERALELQRKHEQSTVAAVEGTTSNHFKGKSLDHLRLRLNDIELATESFSKTYCIGSGGYGMVYKADLDHFDGMNSPKIEEKNKGECRKKHSCVAVKRLHNRVDTQGEQGFVSEIETLSNCKHPNIVSLLGFCDEGRELILVYEYVANGSLDDYLGNMDGINNLVWAQRLQICLDIAHGLNYLHTHTPMIIHRDIKSANILLDDNWVAKIADFGLSKLQRATQQGTTLITNNIAGTEVYLDPEYKNTGKLKKESDIYSFGVVLFEVLCGRLACDEIYSGRGLPSVVRQRFNEGTFKGMVDPKLMEADEIISMLKGGVNQDSLETFSKIAHQCLAETQSGRPTMEVIIKELEKALNFQKSKDNQHISLKAIKVGTQNFSDCNCIGEVRFWKLYEGEVDHAYACTRVVVKRWDEKYHQGHIQFLTEFETLLKYNHENIIGLVGYCNEMNEKIIVYEHASNGSLDNHLDNPSLRWMKRLKICIDAATGLKFLHGGGVEQEDPMRHRDLRSGSILLDGDWNAKISNLEFSNKLFESAEHFDIYSLGYIDPRFEHGGFLGQPSDIYSLGVILFEMLCGRLAWAEGCEDHSQSLGPSAVRYYNDKGNLDKMIFEGIKEQIMPQSLTTFQTVAIQCLEFDLEERPDIDQLIIQLKKALEFQEDYEIWEPKLPIDYKEIIRESKTPECDSKMKKDLYDMFSKGILLQDAKVLFSIGSNGERNEMISAKRFSYKNHLLPKWRSLPESRFPKVAEMFYVSNLNIQIKIRTQFLSPSVNYRVHLIFRFRGPRKSQAKRMYVNLKYQMGNESLNAYFATWREDGWMMIELFQFLNYKKDTAFEVLLESFSRCYCGCDSIYIEGIQFQAYSETPKKLKEVQYVVKSTSKTYKFSPSKMKVKKDHMTWFALSEIKRKKDELLSAKKVVYNSSNVAIQSRFSGAIECLRRPVLHIKCKIESQMLSANSQNACYLVFKLSEKCCGLHGPVIVRDLFNWGSKEKGILYFRHTNPWNVLDTDWVPRQRKDGWMEVIVWKFNSNYELKNDHLFVNLKLITYEGTMSGLIVRGIRFCPILV</sequence>
<evidence type="ECO:0000256" key="16">
    <source>
        <dbReference type="ARBA" id="ARBA00023170"/>
    </source>
</evidence>
<organism evidence="22 23">
    <name type="scientific">Helianthus annuus</name>
    <name type="common">Common sunflower</name>
    <dbReference type="NCBI Taxonomy" id="4232"/>
    <lineage>
        <taxon>Eukaryota</taxon>
        <taxon>Viridiplantae</taxon>
        <taxon>Streptophyta</taxon>
        <taxon>Embryophyta</taxon>
        <taxon>Tracheophyta</taxon>
        <taxon>Spermatophyta</taxon>
        <taxon>Magnoliopsida</taxon>
        <taxon>eudicotyledons</taxon>
        <taxon>Gunneridae</taxon>
        <taxon>Pentapetalae</taxon>
        <taxon>asterids</taxon>
        <taxon>campanulids</taxon>
        <taxon>Asterales</taxon>
        <taxon>Asteraceae</taxon>
        <taxon>Asteroideae</taxon>
        <taxon>Heliantheae alliance</taxon>
        <taxon>Heliantheae</taxon>
        <taxon>Helianthus</taxon>
    </lineage>
</organism>
<reference evidence="21 23" key="1">
    <citation type="journal article" date="2017" name="Nature">
        <title>The sunflower genome provides insights into oil metabolism, flowering and Asterid evolution.</title>
        <authorList>
            <person name="Badouin H."/>
            <person name="Gouzy J."/>
            <person name="Grassa C.J."/>
            <person name="Murat F."/>
            <person name="Staton S.E."/>
            <person name="Cottret L."/>
            <person name="Lelandais-Briere C."/>
            <person name="Owens G.L."/>
            <person name="Carrere S."/>
            <person name="Mayjonade B."/>
            <person name="Legrand L."/>
            <person name="Gill N."/>
            <person name="Kane N.C."/>
            <person name="Bowers J.E."/>
            <person name="Hubner S."/>
            <person name="Bellec A."/>
            <person name="Berard A."/>
            <person name="Berges H."/>
            <person name="Blanchet N."/>
            <person name="Boniface M.C."/>
            <person name="Brunel D."/>
            <person name="Catrice O."/>
            <person name="Chaidir N."/>
            <person name="Claudel C."/>
            <person name="Donnadieu C."/>
            <person name="Faraut T."/>
            <person name="Fievet G."/>
            <person name="Helmstetter N."/>
            <person name="King M."/>
            <person name="Knapp S.J."/>
            <person name="Lai Z."/>
            <person name="Le Paslier M.C."/>
            <person name="Lippi Y."/>
            <person name="Lorenzon L."/>
            <person name="Mandel J.R."/>
            <person name="Marage G."/>
            <person name="Marchand G."/>
            <person name="Marquand E."/>
            <person name="Bret-Mestries E."/>
            <person name="Morien E."/>
            <person name="Nambeesan S."/>
            <person name="Nguyen T."/>
            <person name="Pegot-Espagnet P."/>
            <person name="Pouilly N."/>
            <person name="Raftis F."/>
            <person name="Sallet E."/>
            <person name="Schiex T."/>
            <person name="Thomas J."/>
            <person name="Vandecasteele C."/>
            <person name="Vares D."/>
            <person name="Vear F."/>
            <person name="Vautrin S."/>
            <person name="Crespi M."/>
            <person name="Mangin B."/>
            <person name="Burke J.M."/>
            <person name="Salse J."/>
            <person name="Munos S."/>
            <person name="Vincourt P."/>
            <person name="Rieseberg L.H."/>
            <person name="Langlade N.B."/>
        </authorList>
    </citation>
    <scope>NUCLEOTIDE SEQUENCE [LARGE SCALE GENOMIC DNA]</scope>
    <source>
        <strain evidence="23">cv. SF193</strain>
        <tissue evidence="21">Leaves</tissue>
    </source>
</reference>
<proteinExistence type="predicted"/>
<evidence type="ECO:0000256" key="7">
    <source>
        <dbReference type="ARBA" id="ARBA00022679"/>
    </source>
</evidence>
<feature type="domain" description="Protein kinase" evidence="20">
    <location>
        <begin position="24"/>
        <end position="294"/>
    </location>
</feature>
<dbReference type="InterPro" id="IPR025886">
    <property type="entry name" value="PP2-like"/>
</dbReference>
<feature type="domain" description="Protein kinase" evidence="20">
    <location>
        <begin position="338"/>
        <end position="643"/>
    </location>
</feature>
<evidence type="ECO:0000256" key="5">
    <source>
        <dbReference type="ARBA" id="ARBA00022553"/>
    </source>
</evidence>
<evidence type="ECO:0000256" key="15">
    <source>
        <dbReference type="ARBA" id="ARBA00023136"/>
    </source>
</evidence>
<comment type="subcellular location">
    <subcellularLocation>
        <location evidence="1">Cell membrane</location>
        <topology evidence="1">Single-pass membrane protein</topology>
    </subcellularLocation>
</comment>
<evidence type="ECO:0000256" key="17">
    <source>
        <dbReference type="ARBA" id="ARBA00023180"/>
    </source>
</evidence>
<evidence type="ECO:0000256" key="13">
    <source>
        <dbReference type="ARBA" id="ARBA00022840"/>
    </source>
</evidence>
<keyword evidence="5" id="KW-0597">Phosphoprotein</keyword>
<evidence type="ECO:0000313" key="21">
    <source>
        <dbReference type="EMBL" id="KAF5784135.1"/>
    </source>
</evidence>
<keyword evidence="13" id="KW-0067">ATP-binding</keyword>
<dbReference type="InterPro" id="IPR001245">
    <property type="entry name" value="Ser-Thr/Tyr_kinase_cat_dom"/>
</dbReference>
<dbReference type="Gene3D" id="1.10.510.10">
    <property type="entry name" value="Transferase(Phosphotransferase) domain 1"/>
    <property type="match status" value="3"/>
</dbReference>
<dbReference type="InterPro" id="IPR045272">
    <property type="entry name" value="ANXUR1/2-like"/>
</dbReference>
<keyword evidence="14" id="KW-1133">Transmembrane helix</keyword>
<name>A0A251VJS0_HELAN</name>
<dbReference type="FunFam" id="1.10.510.10:FF:000358">
    <property type="entry name" value="Putative leucine-rich repeat receptor-like serine/threonine-protein kinase"/>
    <property type="match status" value="1"/>
</dbReference>
<evidence type="ECO:0000256" key="12">
    <source>
        <dbReference type="ARBA" id="ARBA00022777"/>
    </source>
</evidence>
<evidence type="ECO:0000313" key="22">
    <source>
        <dbReference type="EMBL" id="OTG35868.1"/>
    </source>
</evidence>
<evidence type="ECO:0000256" key="18">
    <source>
        <dbReference type="ARBA" id="ARBA00047899"/>
    </source>
</evidence>
<keyword evidence="17" id="KW-0325">Glycoprotein</keyword>
<keyword evidence="15" id="KW-0472">Membrane</keyword>
<keyword evidence="12" id="KW-0418">Kinase</keyword>
<dbReference type="Pfam" id="PF14299">
    <property type="entry name" value="PP2"/>
    <property type="match status" value="2"/>
</dbReference>
<evidence type="ECO:0000256" key="11">
    <source>
        <dbReference type="ARBA" id="ARBA00022741"/>
    </source>
</evidence>
<reference evidence="21" key="3">
    <citation type="submission" date="2020-06" db="EMBL/GenBank/DDBJ databases">
        <title>Helianthus annuus Genome sequencing and assembly Release 2.</title>
        <authorList>
            <person name="Gouzy J."/>
            <person name="Langlade N."/>
            <person name="Munos S."/>
        </authorList>
    </citation>
    <scope>NUCLEOTIDE SEQUENCE</scope>
    <source>
        <tissue evidence="21">Leaves</tissue>
    </source>
</reference>
<evidence type="ECO:0000256" key="9">
    <source>
        <dbReference type="ARBA" id="ARBA00022729"/>
    </source>
</evidence>
<dbReference type="GO" id="GO:0004674">
    <property type="term" value="F:protein serine/threonine kinase activity"/>
    <property type="evidence" value="ECO:0007669"/>
    <property type="project" value="UniProtKB-KW"/>
</dbReference>
<feature type="domain" description="Protein kinase" evidence="20">
    <location>
        <begin position="666"/>
        <end position="940"/>
    </location>
</feature>
<dbReference type="EMBL" id="CM007890">
    <property type="protein sequence ID" value="OTG35868.1"/>
    <property type="molecule type" value="Genomic_DNA"/>
</dbReference>
<dbReference type="GO" id="GO:0005524">
    <property type="term" value="F:ATP binding"/>
    <property type="evidence" value="ECO:0007669"/>
    <property type="project" value="UniProtKB-KW"/>
</dbReference>
<evidence type="ECO:0000256" key="3">
    <source>
        <dbReference type="ARBA" id="ARBA00022475"/>
    </source>
</evidence>
<dbReference type="InterPro" id="IPR008271">
    <property type="entry name" value="Ser/Thr_kinase_AS"/>
</dbReference>
<keyword evidence="16" id="KW-0675">Receptor</keyword>
<evidence type="ECO:0000313" key="23">
    <source>
        <dbReference type="Proteomes" id="UP000215914"/>
    </source>
</evidence>
<dbReference type="PANTHER" id="PTHR27003:SF471">
    <property type="entry name" value="VASCULAR ENDOTHELIAL GROWTH FACTOR RECEPTOR 2 (VEGFR2)-RELATED"/>
    <property type="match status" value="1"/>
</dbReference>
<dbReference type="PANTHER" id="PTHR27003">
    <property type="entry name" value="OS07G0166700 PROTEIN"/>
    <property type="match status" value="1"/>
</dbReference>
<keyword evidence="7 21" id="KW-0808">Transferase</keyword>
<dbReference type="InterPro" id="IPR000719">
    <property type="entry name" value="Prot_kinase_dom"/>
</dbReference>
<evidence type="ECO:0000256" key="8">
    <source>
        <dbReference type="ARBA" id="ARBA00022692"/>
    </source>
</evidence>
<accession>A0A251VJS0</accession>
<evidence type="ECO:0000256" key="14">
    <source>
        <dbReference type="ARBA" id="ARBA00022989"/>
    </source>
</evidence>
<keyword evidence="4" id="KW-0723">Serine/threonine-protein kinase</keyword>
<evidence type="ECO:0000256" key="19">
    <source>
        <dbReference type="ARBA" id="ARBA00048679"/>
    </source>
</evidence>
<evidence type="ECO:0000256" key="1">
    <source>
        <dbReference type="ARBA" id="ARBA00004162"/>
    </source>
</evidence>
<protein>
    <recommendedName>
        <fullName evidence="2">non-specific serine/threonine protein kinase</fullName>
        <ecNumber evidence="2">2.7.11.1</ecNumber>
    </recommendedName>
</protein>
<dbReference type="PROSITE" id="PS50011">
    <property type="entry name" value="PROTEIN_KINASE_DOM"/>
    <property type="match status" value="3"/>
</dbReference>
<comment type="catalytic activity">
    <reaction evidence="19">
        <text>L-seryl-[protein] + ATP = O-phospho-L-seryl-[protein] + ADP + H(+)</text>
        <dbReference type="Rhea" id="RHEA:17989"/>
        <dbReference type="Rhea" id="RHEA-COMP:9863"/>
        <dbReference type="Rhea" id="RHEA-COMP:11604"/>
        <dbReference type="ChEBI" id="CHEBI:15378"/>
        <dbReference type="ChEBI" id="CHEBI:29999"/>
        <dbReference type="ChEBI" id="CHEBI:30616"/>
        <dbReference type="ChEBI" id="CHEBI:83421"/>
        <dbReference type="ChEBI" id="CHEBI:456216"/>
        <dbReference type="EC" id="2.7.11.1"/>
    </reaction>
</comment>
<dbReference type="GO" id="GO:0004672">
    <property type="term" value="F:protein kinase activity"/>
    <property type="evidence" value="ECO:0000318"/>
    <property type="project" value="GO_Central"/>
</dbReference>
<keyword evidence="23" id="KW-1185">Reference proteome</keyword>
<keyword evidence="3" id="KW-1003">Cell membrane</keyword>